<dbReference type="Pfam" id="PF07045">
    <property type="entry name" value="DUF1330"/>
    <property type="match status" value="1"/>
</dbReference>
<sequence length="56" mass="6302">MAEARVWYESPEYQQILRLRTDRIDGDVVLVEGVGPGCDPRERAEKLGAEAAEERA</sequence>
<dbReference type="Gene3D" id="3.30.70.100">
    <property type="match status" value="1"/>
</dbReference>
<evidence type="ECO:0000313" key="3">
    <source>
        <dbReference type="Proteomes" id="UP001500724"/>
    </source>
</evidence>
<accession>A0ABP3SL02</accession>
<reference evidence="3" key="1">
    <citation type="journal article" date="2019" name="Int. J. Syst. Evol. Microbiol.">
        <title>The Global Catalogue of Microorganisms (GCM) 10K type strain sequencing project: providing services to taxonomists for standard genome sequencing and annotation.</title>
        <authorList>
            <consortium name="The Broad Institute Genomics Platform"/>
            <consortium name="The Broad Institute Genome Sequencing Center for Infectious Disease"/>
            <person name="Wu L."/>
            <person name="Ma J."/>
        </authorList>
    </citation>
    <scope>NUCLEOTIDE SEQUENCE [LARGE SCALE GENOMIC DNA]</scope>
    <source>
        <strain evidence="3">JCM 10367</strain>
    </source>
</reference>
<keyword evidence="3" id="KW-1185">Reference proteome</keyword>
<dbReference type="InterPro" id="IPR010753">
    <property type="entry name" value="DUF1330"/>
</dbReference>
<protein>
    <recommendedName>
        <fullName evidence="1">DUF1330 domain-containing protein</fullName>
    </recommendedName>
</protein>
<dbReference type="EMBL" id="BAAAGU010000016">
    <property type="protein sequence ID" value="GAA0642596.1"/>
    <property type="molecule type" value="Genomic_DNA"/>
</dbReference>
<dbReference type="InterPro" id="IPR011008">
    <property type="entry name" value="Dimeric_a/b-barrel"/>
</dbReference>
<feature type="domain" description="DUF1330" evidence="1">
    <location>
        <begin position="1"/>
        <end position="34"/>
    </location>
</feature>
<evidence type="ECO:0000313" key="2">
    <source>
        <dbReference type="EMBL" id="GAA0642596.1"/>
    </source>
</evidence>
<evidence type="ECO:0000259" key="1">
    <source>
        <dbReference type="Pfam" id="PF07045"/>
    </source>
</evidence>
<name>A0ABP3SL02_9ACTN</name>
<comment type="caution">
    <text evidence="2">The sequence shown here is derived from an EMBL/GenBank/DDBJ whole genome shotgun (WGS) entry which is preliminary data.</text>
</comment>
<dbReference type="Proteomes" id="UP001500724">
    <property type="component" value="Unassembled WGS sequence"/>
</dbReference>
<proteinExistence type="predicted"/>
<dbReference type="SUPFAM" id="SSF54909">
    <property type="entry name" value="Dimeric alpha+beta barrel"/>
    <property type="match status" value="1"/>
</dbReference>
<dbReference type="RefSeq" id="WP_343999453.1">
    <property type="nucleotide sequence ID" value="NZ_BAAAGU010000016.1"/>
</dbReference>
<gene>
    <name evidence="2" type="ORF">GCM10009535_19910</name>
</gene>
<organism evidence="2 3">
    <name type="scientific">Streptomyces thermocarboxydovorans</name>
    <dbReference type="NCBI Taxonomy" id="59298"/>
    <lineage>
        <taxon>Bacteria</taxon>
        <taxon>Bacillati</taxon>
        <taxon>Actinomycetota</taxon>
        <taxon>Actinomycetes</taxon>
        <taxon>Kitasatosporales</taxon>
        <taxon>Streptomycetaceae</taxon>
        <taxon>Streptomyces</taxon>
    </lineage>
</organism>